<dbReference type="Pfam" id="PF02586">
    <property type="entry name" value="SRAP"/>
    <property type="match status" value="1"/>
</dbReference>
<dbReference type="GO" id="GO:0016829">
    <property type="term" value="F:lyase activity"/>
    <property type="evidence" value="ECO:0007669"/>
    <property type="project" value="UniProtKB-KW"/>
</dbReference>
<keyword evidence="7" id="KW-0456">Lyase</keyword>
<keyword evidence="4 8" id="KW-0378">Hydrolase</keyword>
<dbReference type="PANTHER" id="PTHR13604:SF0">
    <property type="entry name" value="ABASIC SITE PROCESSING PROTEIN HMCES"/>
    <property type="match status" value="1"/>
</dbReference>
<dbReference type="GO" id="GO:0106300">
    <property type="term" value="P:protein-DNA covalent cross-linking repair"/>
    <property type="evidence" value="ECO:0007669"/>
    <property type="project" value="InterPro"/>
</dbReference>
<dbReference type="AlphaFoldDB" id="A0A3R8V5A7"/>
<keyword evidence="3" id="KW-0227">DNA damage</keyword>
<gene>
    <name evidence="9" type="ORF">EGJ28_16250</name>
</gene>
<protein>
    <recommendedName>
        <fullName evidence="8">Abasic site processing protein</fullName>
        <ecNumber evidence="8">3.4.-.-</ecNumber>
    </recommendedName>
</protein>
<dbReference type="GO" id="GO:0003697">
    <property type="term" value="F:single-stranded DNA binding"/>
    <property type="evidence" value="ECO:0007669"/>
    <property type="project" value="InterPro"/>
</dbReference>
<comment type="caution">
    <text evidence="9">The sequence shown here is derived from an EMBL/GenBank/DDBJ whole genome shotgun (WGS) entry which is preliminary data.</text>
</comment>
<dbReference type="PANTHER" id="PTHR13604">
    <property type="entry name" value="DC12-RELATED"/>
    <property type="match status" value="1"/>
</dbReference>
<dbReference type="EC" id="3.4.-.-" evidence="8"/>
<comment type="similarity">
    <text evidence="1 8">Belongs to the SOS response-associated peptidase family.</text>
</comment>
<evidence type="ECO:0000313" key="9">
    <source>
        <dbReference type="EMBL" id="RRV08818.1"/>
    </source>
</evidence>
<dbReference type="Gene3D" id="3.90.1680.10">
    <property type="entry name" value="SOS response associated peptidase-like"/>
    <property type="match status" value="1"/>
</dbReference>
<dbReference type="SUPFAM" id="SSF143081">
    <property type="entry name" value="BB1717-like"/>
    <property type="match status" value="1"/>
</dbReference>
<evidence type="ECO:0000256" key="1">
    <source>
        <dbReference type="ARBA" id="ARBA00008136"/>
    </source>
</evidence>
<accession>A0A3R8V5A7</accession>
<organism evidence="9 10">
    <name type="scientific">Stutzerimonas xanthomarina</name>
    <dbReference type="NCBI Taxonomy" id="271420"/>
    <lineage>
        <taxon>Bacteria</taxon>
        <taxon>Pseudomonadati</taxon>
        <taxon>Pseudomonadota</taxon>
        <taxon>Gammaproteobacteria</taxon>
        <taxon>Pseudomonadales</taxon>
        <taxon>Pseudomonadaceae</taxon>
        <taxon>Stutzerimonas</taxon>
    </lineage>
</organism>
<proteinExistence type="inferred from homology"/>
<keyword evidence="2 8" id="KW-0645">Protease</keyword>
<evidence type="ECO:0000313" key="10">
    <source>
        <dbReference type="Proteomes" id="UP000276506"/>
    </source>
</evidence>
<dbReference type="GO" id="GO:0008233">
    <property type="term" value="F:peptidase activity"/>
    <property type="evidence" value="ECO:0007669"/>
    <property type="project" value="UniProtKB-KW"/>
</dbReference>
<name>A0A3R8V5A7_9GAMM</name>
<evidence type="ECO:0000256" key="5">
    <source>
        <dbReference type="ARBA" id="ARBA00023124"/>
    </source>
</evidence>
<dbReference type="RefSeq" id="WP_125877958.1">
    <property type="nucleotide sequence ID" value="NZ_RHQL01000010.1"/>
</dbReference>
<evidence type="ECO:0000256" key="6">
    <source>
        <dbReference type="ARBA" id="ARBA00023125"/>
    </source>
</evidence>
<evidence type="ECO:0000256" key="4">
    <source>
        <dbReference type="ARBA" id="ARBA00022801"/>
    </source>
</evidence>
<evidence type="ECO:0000256" key="8">
    <source>
        <dbReference type="RuleBase" id="RU364100"/>
    </source>
</evidence>
<dbReference type="InterPro" id="IPR036590">
    <property type="entry name" value="SRAP-like"/>
</dbReference>
<dbReference type="EMBL" id="RHQL01000010">
    <property type="protein sequence ID" value="RRV08818.1"/>
    <property type="molecule type" value="Genomic_DNA"/>
</dbReference>
<sequence length="212" mass="23955">MCSRYETPSRERMLSAYGVAPDQPYKDQVYPLYMGAFIRARPPESTDDDQPPLEAIAGQFGLLPFWAKDRKLGRSTYNARTETVATKSSFRSAWKAARHAIIPAEAIYEPDWRSGKAVATRITRTDGGLLAIAGLWEEWKGPDGTVLPSFTMLTMNASDHDLMRLYHKPDDEKRMLLLLPGGAIKDWLNAPMEESMDFVRQYPADRLRATPT</sequence>
<dbReference type="InterPro" id="IPR003738">
    <property type="entry name" value="SRAP"/>
</dbReference>
<keyword evidence="5" id="KW-0190">Covalent protein-DNA linkage</keyword>
<evidence type="ECO:0000256" key="2">
    <source>
        <dbReference type="ARBA" id="ARBA00022670"/>
    </source>
</evidence>
<reference evidence="9 10" key="1">
    <citation type="submission" date="2018-10" db="EMBL/GenBank/DDBJ databases">
        <title>Transmission dynamics of multidrug resistant bacteria on intensive care unit surfaces.</title>
        <authorList>
            <person name="D'Souza A.W."/>
            <person name="Potter R.F."/>
            <person name="Wallace M."/>
            <person name="Shupe A."/>
            <person name="Patel S."/>
            <person name="Sun S."/>
            <person name="Gul D."/>
            <person name="Kwon J.H."/>
            <person name="Andleeb S."/>
            <person name="Burnham C.-A.D."/>
            <person name="Dantas G."/>
        </authorList>
    </citation>
    <scope>NUCLEOTIDE SEQUENCE [LARGE SCALE GENOMIC DNA]</scope>
    <source>
        <strain evidence="9 10">PX_177</strain>
    </source>
</reference>
<dbReference type="GO" id="GO:0006508">
    <property type="term" value="P:proteolysis"/>
    <property type="evidence" value="ECO:0007669"/>
    <property type="project" value="UniProtKB-KW"/>
</dbReference>
<dbReference type="Proteomes" id="UP000276506">
    <property type="component" value="Unassembled WGS sequence"/>
</dbReference>
<keyword evidence="6" id="KW-0238">DNA-binding</keyword>
<evidence type="ECO:0000256" key="3">
    <source>
        <dbReference type="ARBA" id="ARBA00022763"/>
    </source>
</evidence>
<evidence type="ECO:0000256" key="7">
    <source>
        <dbReference type="ARBA" id="ARBA00023239"/>
    </source>
</evidence>